<evidence type="ECO:0000256" key="4">
    <source>
        <dbReference type="ARBA" id="ARBA00022833"/>
    </source>
</evidence>
<feature type="domain" description="Metallo-beta-lactamase" evidence="5">
    <location>
        <begin position="61"/>
        <end position="248"/>
    </location>
</feature>
<name>A0A211ZLK5_9PROT</name>
<comment type="similarity">
    <text evidence="1">Belongs to the metallo-beta-lactamase superfamily.</text>
</comment>
<protein>
    <submittedName>
        <fullName evidence="6">MBL fold metallo-hydrolase</fullName>
    </submittedName>
</protein>
<dbReference type="Gene3D" id="3.60.15.10">
    <property type="entry name" value="Ribonuclease Z/Hydroxyacylglutathione hydrolase-like"/>
    <property type="match status" value="1"/>
</dbReference>
<dbReference type="AlphaFoldDB" id="A0A211ZLK5"/>
<dbReference type="InterPro" id="IPR051013">
    <property type="entry name" value="MBL_superfamily_lactonases"/>
</dbReference>
<evidence type="ECO:0000256" key="3">
    <source>
        <dbReference type="ARBA" id="ARBA00022801"/>
    </source>
</evidence>
<evidence type="ECO:0000259" key="5">
    <source>
        <dbReference type="SMART" id="SM00849"/>
    </source>
</evidence>
<dbReference type="InterPro" id="IPR001279">
    <property type="entry name" value="Metallo-B-lactamas"/>
</dbReference>
<dbReference type="Proteomes" id="UP000196655">
    <property type="component" value="Unassembled WGS sequence"/>
</dbReference>
<gene>
    <name evidence="6" type="ORF">BWR60_16325</name>
</gene>
<dbReference type="EMBL" id="NHON01000028">
    <property type="protein sequence ID" value="OWJ66173.1"/>
    <property type="molecule type" value="Genomic_DNA"/>
</dbReference>
<keyword evidence="7" id="KW-1185">Reference proteome</keyword>
<reference evidence="7" key="1">
    <citation type="submission" date="2017-05" db="EMBL/GenBank/DDBJ databases">
        <authorList>
            <person name="Macchi M."/>
            <person name="Festa S."/>
            <person name="Coppotelli B.M."/>
            <person name="Morelli I.S."/>
        </authorList>
    </citation>
    <scope>NUCLEOTIDE SEQUENCE [LARGE SCALE GENOMIC DNA]</scope>
    <source>
        <strain evidence="7">I</strain>
    </source>
</reference>
<proteinExistence type="inferred from homology"/>
<dbReference type="CDD" id="cd07720">
    <property type="entry name" value="OPHC2-like_MBL-fold"/>
    <property type="match status" value="1"/>
</dbReference>
<dbReference type="SMART" id="SM00849">
    <property type="entry name" value="Lactamase_B"/>
    <property type="match status" value="1"/>
</dbReference>
<dbReference type="GO" id="GO:0046872">
    <property type="term" value="F:metal ion binding"/>
    <property type="evidence" value="ECO:0007669"/>
    <property type="project" value="UniProtKB-KW"/>
</dbReference>
<dbReference type="SUPFAM" id="SSF56281">
    <property type="entry name" value="Metallo-hydrolase/oxidoreductase"/>
    <property type="match status" value="1"/>
</dbReference>
<organism evidence="6 7">
    <name type="scientific">Inquilinus limosus</name>
    <dbReference type="NCBI Taxonomy" id="171674"/>
    <lineage>
        <taxon>Bacteria</taxon>
        <taxon>Pseudomonadati</taxon>
        <taxon>Pseudomonadota</taxon>
        <taxon>Alphaproteobacteria</taxon>
        <taxon>Rhodospirillales</taxon>
        <taxon>Rhodospirillaceae</taxon>
        <taxon>Inquilinus</taxon>
    </lineage>
</organism>
<dbReference type="PANTHER" id="PTHR42978:SF6">
    <property type="entry name" value="QUORUM-QUENCHING LACTONASE YTNP-RELATED"/>
    <property type="match status" value="1"/>
</dbReference>
<dbReference type="Pfam" id="PF00753">
    <property type="entry name" value="Lactamase_B"/>
    <property type="match status" value="1"/>
</dbReference>
<keyword evidence="2" id="KW-0479">Metal-binding</keyword>
<evidence type="ECO:0000313" key="6">
    <source>
        <dbReference type="EMBL" id="OWJ66173.1"/>
    </source>
</evidence>
<dbReference type="STRING" id="1122125.GCA_000423185_06011"/>
<dbReference type="InterPro" id="IPR036866">
    <property type="entry name" value="RibonucZ/Hydroxyglut_hydro"/>
</dbReference>
<dbReference type="PANTHER" id="PTHR42978">
    <property type="entry name" value="QUORUM-QUENCHING LACTONASE YTNP-RELATED-RELATED"/>
    <property type="match status" value="1"/>
</dbReference>
<evidence type="ECO:0000256" key="2">
    <source>
        <dbReference type="ARBA" id="ARBA00022723"/>
    </source>
</evidence>
<sequence length="269" mass="29474">MKRTASGTNFARYEFGDLTVVALRDGYVDMPPSRLRQAGDRPFGSDMPAQVKLVDGHLRLSVNAFLVIDRDQTVLIDTGAANAWLPTMGSLPDALAEAGVARESIGTVAVTHTHADHVHGLVAADGSDAFPNLRRLLVPQEEVSMFDEYERLSRFRQARLPFGDGFKLSDSITAVQAHGHEVGHTAFDVSSGGETLLIWGDLIHVPSIQFERPELTWEYDSDQQQARVCRAGMLERAAQRGVFVAGAHLDFPGVGHVERAGRAYRFLPL</sequence>
<keyword evidence="4" id="KW-0862">Zinc</keyword>
<keyword evidence="3 6" id="KW-0378">Hydrolase</keyword>
<comment type="caution">
    <text evidence="6">The sequence shown here is derived from an EMBL/GenBank/DDBJ whole genome shotgun (WGS) entry which is preliminary data.</text>
</comment>
<evidence type="ECO:0000313" key="7">
    <source>
        <dbReference type="Proteomes" id="UP000196655"/>
    </source>
</evidence>
<accession>A0A211ZLK5</accession>
<dbReference type="GO" id="GO:0016787">
    <property type="term" value="F:hydrolase activity"/>
    <property type="evidence" value="ECO:0007669"/>
    <property type="project" value="UniProtKB-KW"/>
</dbReference>
<evidence type="ECO:0000256" key="1">
    <source>
        <dbReference type="ARBA" id="ARBA00007749"/>
    </source>
</evidence>